<proteinExistence type="predicted"/>
<evidence type="ECO:0000313" key="1">
    <source>
        <dbReference type="EnsemblMetazoa" id="GPAI038914-PA"/>
    </source>
</evidence>
<name>A0A1B0A9X0_GLOPL</name>
<reference evidence="1" key="2">
    <citation type="submission" date="2020-05" db="UniProtKB">
        <authorList>
            <consortium name="EnsemblMetazoa"/>
        </authorList>
    </citation>
    <scope>IDENTIFICATION</scope>
    <source>
        <strain evidence="1">IAEA</strain>
    </source>
</reference>
<dbReference type="Proteomes" id="UP000092445">
    <property type="component" value="Unassembled WGS sequence"/>
</dbReference>
<organism evidence="1 2">
    <name type="scientific">Glossina pallidipes</name>
    <name type="common">Tsetse fly</name>
    <dbReference type="NCBI Taxonomy" id="7398"/>
    <lineage>
        <taxon>Eukaryota</taxon>
        <taxon>Metazoa</taxon>
        <taxon>Ecdysozoa</taxon>
        <taxon>Arthropoda</taxon>
        <taxon>Hexapoda</taxon>
        <taxon>Insecta</taxon>
        <taxon>Pterygota</taxon>
        <taxon>Neoptera</taxon>
        <taxon>Endopterygota</taxon>
        <taxon>Diptera</taxon>
        <taxon>Brachycera</taxon>
        <taxon>Muscomorpha</taxon>
        <taxon>Hippoboscoidea</taxon>
        <taxon>Glossinidae</taxon>
        <taxon>Glossina</taxon>
    </lineage>
</organism>
<protein>
    <submittedName>
        <fullName evidence="1">Uncharacterized protein</fullName>
    </submittedName>
</protein>
<dbReference type="EnsemblMetazoa" id="GPAI038914-RA">
    <property type="protein sequence ID" value="GPAI038914-PA"/>
    <property type="gene ID" value="GPAI038914"/>
</dbReference>
<sequence length="228" mass="25502">MLYEYLTDINAPPLIGGKHIWFKEADVQQMKSFTLDQDSCYEINVFLFKLTNFTRCFVIEVTVFQTLLSSEVSSVASFIGTPLFSDVGFLSNFFIPPPKIQDQASTEKFWATNLYNIRLSQVINAYAANDIYVAIKLSNNKTFNFGMSSSFSRAKSALKLATPGHFEGDVQIVVGSSQDFAEQVAGVSEAKTSNPRLVVELETLYRNNSKYLIIGSECTALSQQIYNN</sequence>
<accession>A0A1B0A9X0</accession>
<keyword evidence="2" id="KW-1185">Reference proteome</keyword>
<evidence type="ECO:0000313" key="2">
    <source>
        <dbReference type="Proteomes" id="UP000092445"/>
    </source>
</evidence>
<reference evidence="2" key="1">
    <citation type="submission" date="2014-03" db="EMBL/GenBank/DDBJ databases">
        <authorList>
            <person name="Aksoy S."/>
            <person name="Warren W."/>
            <person name="Wilson R.K."/>
        </authorList>
    </citation>
    <scope>NUCLEOTIDE SEQUENCE [LARGE SCALE GENOMIC DNA]</scope>
    <source>
        <strain evidence="2">IAEA</strain>
    </source>
</reference>
<dbReference type="AlphaFoldDB" id="A0A1B0A9X0"/>
<dbReference type="VEuPathDB" id="VectorBase:GPAI038914"/>